<feature type="transmembrane region" description="Helical" evidence="8">
    <location>
        <begin position="1044"/>
        <end position="1068"/>
    </location>
</feature>
<dbReference type="InterPro" id="IPR002153">
    <property type="entry name" value="TRPC_channel"/>
</dbReference>
<proteinExistence type="predicted"/>
<dbReference type="OrthoDB" id="529218at2759"/>
<organism evidence="10 11">
    <name type="scientific">Tetrabaena socialis</name>
    <dbReference type="NCBI Taxonomy" id="47790"/>
    <lineage>
        <taxon>Eukaryota</taxon>
        <taxon>Viridiplantae</taxon>
        <taxon>Chlorophyta</taxon>
        <taxon>core chlorophytes</taxon>
        <taxon>Chlorophyceae</taxon>
        <taxon>CS clade</taxon>
        <taxon>Chlamydomonadales</taxon>
        <taxon>Tetrabaenaceae</taxon>
        <taxon>Tetrabaena</taxon>
    </lineage>
</organism>
<evidence type="ECO:0000259" key="9">
    <source>
        <dbReference type="Pfam" id="PF00520"/>
    </source>
</evidence>
<evidence type="ECO:0000313" key="10">
    <source>
        <dbReference type="EMBL" id="PNH05304.1"/>
    </source>
</evidence>
<dbReference type="GO" id="GO:0070679">
    <property type="term" value="F:inositol 1,4,5 trisphosphate binding"/>
    <property type="evidence" value="ECO:0007669"/>
    <property type="project" value="TreeGrafter"/>
</dbReference>
<keyword evidence="6 8" id="KW-0472">Membrane</keyword>
<evidence type="ECO:0000256" key="2">
    <source>
        <dbReference type="ARBA" id="ARBA00022448"/>
    </source>
</evidence>
<feature type="transmembrane region" description="Helical" evidence="8">
    <location>
        <begin position="715"/>
        <end position="737"/>
    </location>
</feature>
<dbReference type="PANTHER" id="PTHR10117">
    <property type="entry name" value="TRANSIENT RECEPTOR POTENTIAL CHANNEL"/>
    <property type="match status" value="1"/>
</dbReference>
<dbReference type="EMBL" id="PGGS01000316">
    <property type="protein sequence ID" value="PNH05304.1"/>
    <property type="molecule type" value="Genomic_DNA"/>
</dbReference>
<keyword evidence="5" id="KW-0406">Ion transport</keyword>
<keyword evidence="11" id="KW-1185">Reference proteome</keyword>
<evidence type="ECO:0000313" key="11">
    <source>
        <dbReference type="Proteomes" id="UP000236333"/>
    </source>
</evidence>
<comment type="caution">
    <text evidence="10">The sequence shown here is derived from an EMBL/GenBank/DDBJ whole genome shotgun (WGS) entry which is preliminary data.</text>
</comment>
<accession>A0A2J7ZYF4</accession>
<dbReference type="GO" id="GO:0005886">
    <property type="term" value="C:plasma membrane"/>
    <property type="evidence" value="ECO:0007669"/>
    <property type="project" value="TreeGrafter"/>
</dbReference>
<keyword evidence="3 8" id="KW-0812">Transmembrane</keyword>
<comment type="subcellular location">
    <subcellularLocation>
        <location evidence="1">Membrane</location>
        <topology evidence="1">Multi-pass membrane protein</topology>
    </subcellularLocation>
</comment>
<dbReference type="GO" id="GO:0015279">
    <property type="term" value="F:store-operated calcium channel activity"/>
    <property type="evidence" value="ECO:0007669"/>
    <property type="project" value="TreeGrafter"/>
</dbReference>
<feature type="non-terminal residue" evidence="10">
    <location>
        <position position="1088"/>
    </location>
</feature>
<evidence type="ECO:0000256" key="8">
    <source>
        <dbReference type="SAM" id="Phobius"/>
    </source>
</evidence>
<protein>
    <submittedName>
        <fullName evidence="10">Short transient receptor potential channel 2</fullName>
    </submittedName>
</protein>
<reference evidence="10 11" key="1">
    <citation type="journal article" date="2017" name="Mol. Biol. Evol.">
        <title>The 4-celled Tetrabaena socialis nuclear genome reveals the essential components for genetic control of cell number at the origin of multicellularity in the volvocine lineage.</title>
        <authorList>
            <person name="Featherston J."/>
            <person name="Arakaki Y."/>
            <person name="Hanschen E.R."/>
            <person name="Ferris P.J."/>
            <person name="Michod R.E."/>
            <person name="Olson B.J.S.C."/>
            <person name="Nozaki H."/>
            <person name="Durand P.M."/>
        </authorList>
    </citation>
    <scope>NUCLEOTIDE SEQUENCE [LARGE SCALE GENOMIC DNA]</scope>
    <source>
        <strain evidence="10 11">NIES-571</strain>
    </source>
</reference>
<feature type="transmembrane region" description="Helical" evidence="8">
    <location>
        <begin position="782"/>
        <end position="807"/>
    </location>
</feature>
<keyword evidence="2" id="KW-0813">Transport</keyword>
<name>A0A2J7ZYF4_9CHLO</name>
<evidence type="ECO:0000256" key="6">
    <source>
        <dbReference type="ARBA" id="ARBA00023136"/>
    </source>
</evidence>
<keyword evidence="10" id="KW-0675">Receptor</keyword>
<keyword evidence="7" id="KW-0407">Ion channel</keyword>
<sequence length="1088" mass="116453">MAHERPATPVLLGTLEEQVAGSSPGMKQFGIQQLSIHRDAREDLTKLVTPDMVHDLSGMEKCKLSSSCSAASPACRSGCEPTSRACPSRAPCWRLAIARCLRCTAVNEVGGRCNTPLIAIAALKTQTSGRPALAPRRHMPMHKWLVAVLQQKLAAITSSRLNVWERREPCVPGRTYTFGPPDGLQSLEDTTYILAWMPLPADSVALLHGAEPQSPVPAAAAAAAWDASGDADGGVAAGRRHRATQLERIVAAVLEDDMEGLTRAVEAYGRLAEVGGAHHPRLSFLTASGLPLTAVAANLNCQPRLVLYLVAQGAEVDRTALRFILNNVKAIQTGGYRDVRHFMLSYLVHQRNPVASAMAFAQLLDEAALASSAKAAEYTALAKQLRVIAVQMVELLDKLGMVEAAGGGAAGGADGGAEAGADGAAGGGGAEGARAAATLPGAQGPGGGGGAGGGGGVPTTLADVLAPKGVACSVNDVSPLQIAYDTNDLGFMSASVVQGYLQDLWLGAEYIGNALQEAGNSIHYGDHHMVINLLESAGFVGSVGRQVCKYFSYLLHIQLLASRPFFDSPRGRWVFRLMCEAFFLYVFHYVQLLRDQEIVVWQHYMLVLYVASMIVDEYQEVRHQYFGRLAVYFQSGFNVVESACLLLLVASGSCKAAMLLLGEEHPAWSELHTAKEFMFNTTSIFVWSRLLQYVIPMYDGVGSLLMVISQMIREVLKFAVPGMILMMGVGFTMFATFRDRGLPRLETFPATLLLLFRTFLGETAFEVLEDEDDTLYNLYGNIIVLLYALTATVVLANLLIALISYHFQPDKVESQSRFQMAEILAHYEYMVEHQLIGAPFSLPLLVLVHVLPSGWRARASANSIYTAAIMPLDGNPVSGESRGSRLFPTGSRELPFLIYLLTLHPIIIALSWAMAWGAAPYCILFFALYGYRRWAPAAAAPPPEAKVAAAAAGGGGGGGKVAPEPHAGVPTPGEVAAAALSLVEVTAEGVVAAAAALGGGIGGEGGGVAAPSADLYPEWNTAQRMRSLASLVLRTLLFIVTRPLWMALAVLVYVVVLVVLVCMVWFGLYQWGGKLVYYSYVVLKGWGQ</sequence>
<evidence type="ECO:0000256" key="7">
    <source>
        <dbReference type="ARBA" id="ARBA00023303"/>
    </source>
</evidence>
<dbReference type="Proteomes" id="UP000236333">
    <property type="component" value="Unassembled WGS sequence"/>
</dbReference>
<keyword evidence="4 8" id="KW-1133">Transmembrane helix</keyword>
<evidence type="ECO:0000256" key="3">
    <source>
        <dbReference type="ARBA" id="ARBA00022692"/>
    </source>
</evidence>
<dbReference type="AlphaFoldDB" id="A0A2J7ZYF4"/>
<dbReference type="PANTHER" id="PTHR10117:SF54">
    <property type="entry name" value="TRANSIENT RECEPTOR POTENTIAL-GAMMA PROTEIN"/>
    <property type="match status" value="1"/>
</dbReference>
<dbReference type="Pfam" id="PF00520">
    <property type="entry name" value="Ion_trans"/>
    <property type="match status" value="1"/>
</dbReference>
<feature type="transmembrane region" description="Helical" evidence="8">
    <location>
        <begin position="690"/>
        <end position="708"/>
    </location>
</feature>
<feature type="domain" description="Ion transport" evidence="9">
    <location>
        <begin position="578"/>
        <end position="812"/>
    </location>
</feature>
<evidence type="ECO:0000256" key="1">
    <source>
        <dbReference type="ARBA" id="ARBA00004141"/>
    </source>
</evidence>
<feature type="transmembrane region" description="Helical" evidence="8">
    <location>
        <begin position="896"/>
        <end position="929"/>
    </location>
</feature>
<dbReference type="GO" id="GO:0034703">
    <property type="term" value="C:cation channel complex"/>
    <property type="evidence" value="ECO:0007669"/>
    <property type="project" value="TreeGrafter"/>
</dbReference>
<evidence type="ECO:0000256" key="5">
    <source>
        <dbReference type="ARBA" id="ARBA00023065"/>
    </source>
</evidence>
<feature type="transmembrane region" description="Helical" evidence="8">
    <location>
        <begin position="835"/>
        <end position="855"/>
    </location>
</feature>
<gene>
    <name evidence="10" type="ORF">TSOC_008425</name>
</gene>
<evidence type="ECO:0000256" key="4">
    <source>
        <dbReference type="ARBA" id="ARBA00022989"/>
    </source>
</evidence>
<dbReference type="GO" id="GO:0051480">
    <property type="term" value="P:regulation of cytosolic calcium ion concentration"/>
    <property type="evidence" value="ECO:0007669"/>
    <property type="project" value="TreeGrafter"/>
</dbReference>
<dbReference type="InterPro" id="IPR005821">
    <property type="entry name" value="Ion_trans_dom"/>
</dbReference>
<dbReference type="Gene3D" id="1.10.287.70">
    <property type="match status" value="1"/>
</dbReference>